<dbReference type="Gene3D" id="2.40.70.10">
    <property type="entry name" value="Acid Proteases"/>
    <property type="match status" value="1"/>
</dbReference>
<keyword evidence="2" id="KW-0548">Nucleotidyltransferase</keyword>
<dbReference type="GO" id="GO:0004519">
    <property type="term" value="F:endonuclease activity"/>
    <property type="evidence" value="ECO:0007669"/>
    <property type="project" value="UniProtKB-KW"/>
</dbReference>
<evidence type="ECO:0000256" key="2">
    <source>
        <dbReference type="ARBA" id="ARBA00022695"/>
    </source>
</evidence>
<dbReference type="PROSITE" id="PS50175">
    <property type="entry name" value="ASP_PROT_RETROV"/>
    <property type="match status" value="1"/>
</dbReference>
<dbReference type="GO" id="GO:0006508">
    <property type="term" value="P:proteolysis"/>
    <property type="evidence" value="ECO:0007669"/>
    <property type="project" value="InterPro"/>
</dbReference>
<protein>
    <submittedName>
        <fullName evidence="7">Uncharacterized protein K02A2.6</fullName>
    </submittedName>
</protein>
<dbReference type="PANTHER" id="PTHR37984">
    <property type="entry name" value="PROTEIN CBG26694"/>
    <property type="match status" value="1"/>
</dbReference>
<reference evidence="7" key="2">
    <citation type="submission" date="2014-07" db="EMBL/GenBank/DDBJ databases">
        <authorList>
            <person name="Hull J."/>
        </authorList>
    </citation>
    <scope>NUCLEOTIDE SEQUENCE</scope>
</reference>
<name>A0A0A9XW14_LYGHE</name>
<dbReference type="SUPFAM" id="SSF50630">
    <property type="entry name" value="Acid proteases"/>
    <property type="match status" value="1"/>
</dbReference>
<dbReference type="PANTHER" id="PTHR37984:SF5">
    <property type="entry name" value="PROTEIN NYNRIN-LIKE"/>
    <property type="match status" value="1"/>
</dbReference>
<proteinExistence type="predicted"/>
<dbReference type="EMBL" id="GBHO01018607">
    <property type="protein sequence ID" value="JAG24997.1"/>
    <property type="molecule type" value="Transcribed_RNA"/>
</dbReference>
<reference evidence="7" key="1">
    <citation type="journal article" date="2014" name="PLoS ONE">
        <title>Transcriptome-Based Identification of ABC Transporters in the Western Tarnished Plant Bug Lygus hesperus.</title>
        <authorList>
            <person name="Hull J.J."/>
            <person name="Chaney K."/>
            <person name="Geib S.M."/>
            <person name="Fabrick J.A."/>
            <person name="Brent C.S."/>
            <person name="Walsh D."/>
            <person name="Lavine L.C."/>
        </authorList>
    </citation>
    <scope>NUCLEOTIDE SEQUENCE</scope>
</reference>
<evidence type="ECO:0000256" key="4">
    <source>
        <dbReference type="ARBA" id="ARBA00022759"/>
    </source>
</evidence>
<keyword evidence="1" id="KW-0808">Transferase</keyword>
<evidence type="ECO:0000313" key="7">
    <source>
        <dbReference type="EMBL" id="JAG24997.1"/>
    </source>
</evidence>
<evidence type="ECO:0000259" key="6">
    <source>
        <dbReference type="PROSITE" id="PS50175"/>
    </source>
</evidence>
<dbReference type="InterPro" id="IPR021109">
    <property type="entry name" value="Peptidase_aspartic_dom_sf"/>
</dbReference>
<dbReference type="GO" id="GO:0016779">
    <property type="term" value="F:nucleotidyltransferase activity"/>
    <property type="evidence" value="ECO:0007669"/>
    <property type="project" value="UniProtKB-KW"/>
</dbReference>
<keyword evidence="4" id="KW-0255">Endonuclease</keyword>
<keyword evidence="5" id="KW-0378">Hydrolase</keyword>
<feature type="non-terminal residue" evidence="7">
    <location>
        <position position="260"/>
    </location>
</feature>
<evidence type="ECO:0000256" key="3">
    <source>
        <dbReference type="ARBA" id="ARBA00022722"/>
    </source>
</evidence>
<evidence type="ECO:0000256" key="1">
    <source>
        <dbReference type="ARBA" id="ARBA00022679"/>
    </source>
</evidence>
<accession>A0A0A9XW14</accession>
<dbReference type="GO" id="GO:0004190">
    <property type="term" value="F:aspartic-type endopeptidase activity"/>
    <property type="evidence" value="ECO:0007669"/>
    <property type="project" value="InterPro"/>
</dbReference>
<dbReference type="InterPro" id="IPR050951">
    <property type="entry name" value="Retrovirus_Pol_polyprotein"/>
</dbReference>
<dbReference type="InterPro" id="IPR001995">
    <property type="entry name" value="Peptidase_A2_cat"/>
</dbReference>
<keyword evidence="3" id="KW-0540">Nuclease</keyword>
<sequence length="260" mass="28795">MIKTEKCPALGKACDLCKGQNHFSKVCFKYNRAIIKTDQPTNKHTNAVQNGVYSSAGSSVSDPDSELGVRQISKKGTKVMLSVEINEKPLKMLYDPGANNSVISKQTWRYIGQPPLEPYPNLIAYTGLEVETLGSTQVIVKAFGKTMRLPLIVVNRRDIPLFGLDWVLKFDLPLPPGAEVCAIQQKVTTPSELNNPNSTIPLDIKCLFKRYSDLFIASTGTIQGHKIKIMLKEGAVPKVFKPRPVPFALKLAAEKELERL</sequence>
<feature type="domain" description="Peptidase A2" evidence="6">
    <location>
        <begin position="90"/>
        <end position="166"/>
    </location>
</feature>
<dbReference type="AlphaFoldDB" id="A0A0A9XW14"/>
<organism evidence="7">
    <name type="scientific">Lygus hesperus</name>
    <name type="common">Western plant bug</name>
    <dbReference type="NCBI Taxonomy" id="30085"/>
    <lineage>
        <taxon>Eukaryota</taxon>
        <taxon>Metazoa</taxon>
        <taxon>Ecdysozoa</taxon>
        <taxon>Arthropoda</taxon>
        <taxon>Hexapoda</taxon>
        <taxon>Insecta</taxon>
        <taxon>Pterygota</taxon>
        <taxon>Neoptera</taxon>
        <taxon>Paraneoptera</taxon>
        <taxon>Hemiptera</taxon>
        <taxon>Heteroptera</taxon>
        <taxon>Panheteroptera</taxon>
        <taxon>Cimicomorpha</taxon>
        <taxon>Miridae</taxon>
        <taxon>Mirini</taxon>
        <taxon>Lygus</taxon>
    </lineage>
</organism>
<evidence type="ECO:0000256" key="5">
    <source>
        <dbReference type="ARBA" id="ARBA00022801"/>
    </source>
</evidence>
<gene>
    <name evidence="7" type="ORF">CM83_25887</name>
</gene>